<dbReference type="Proteomes" id="UP000535501">
    <property type="component" value="Unassembled WGS sequence"/>
</dbReference>
<name>A0A7W9YTG0_9HYPH</name>
<evidence type="ECO:0000313" key="2">
    <source>
        <dbReference type="Proteomes" id="UP000535501"/>
    </source>
</evidence>
<gene>
    <name evidence="1" type="ORF">HNQ75_000018</name>
</gene>
<evidence type="ECO:0000313" key="1">
    <source>
        <dbReference type="EMBL" id="MBB6178075.1"/>
    </source>
</evidence>
<comment type="caution">
    <text evidence="1">The sequence shown here is derived from an EMBL/GenBank/DDBJ whole genome shotgun (WGS) entry which is preliminary data.</text>
</comment>
<dbReference type="EMBL" id="JACHEJ010000001">
    <property type="protein sequence ID" value="MBB6178075.1"/>
    <property type="molecule type" value="Genomic_DNA"/>
</dbReference>
<protein>
    <submittedName>
        <fullName evidence="1">Uncharacterized protein</fullName>
    </submittedName>
</protein>
<proteinExistence type="predicted"/>
<accession>A0A7W9YTG0</accession>
<reference evidence="1 2" key="1">
    <citation type="submission" date="2020-08" db="EMBL/GenBank/DDBJ databases">
        <title>Genomic Encyclopedia of Type Strains, Phase IV (KMG-IV): sequencing the most valuable type-strain genomes for metagenomic binning, comparative biology and taxonomic classification.</title>
        <authorList>
            <person name="Goeker M."/>
        </authorList>
    </citation>
    <scope>NUCLEOTIDE SEQUENCE [LARGE SCALE GENOMIC DNA]</scope>
    <source>
        <strain evidence="1 2">DSM 102134</strain>
    </source>
</reference>
<dbReference type="AlphaFoldDB" id="A0A7W9YTG0"/>
<organism evidence="1 2">
    <name type="scientific">Pseudorhizobium flavum</name>
    <dbReference type="NCBI Taxonomy" id="1335061"/>
    <lineage>
        <taxon>Bacteria</taxon>
        <taxon>Pseudomonadati</taxon>
        <taxon>Pseudomonadota</taxon>
        <taxon>Alphaproteobacteria</taxon>
        <taxon>Hyphomicrobiales</taxon>
        <taxon>Rhizobiaceae</taxon>
        <taxon>Rhizobium/Agrobacterium group</taxon>
        <taxon>Pseudorhizobium</taxon>
    </lineage>
</organism>
<sequence length="46" mass="5439">MERFNILKNIARFVEILGKTEDPTERARLEELLRLEEVKLANLNGR</sequence>
<keyword evidence="2" id="KW-1185">Reference proteome</keyword>